<feature type="transmembrane region" description="Helical" evidence="1">
    <location>
        <begin position="44"/>
        <end position="65"/>
    </location>
</feature>
<reference evidence="2 3" key="1">
    <citation type="journal article" date="2018" name="Arch. Microbiol.">
        <title>New insights into the metabolic potential of the phototrophic purple bacterium Rhodopila globiformis DSM 161(T) from its draft genome sequence and evidence for a vanadium-dependent nitrogenase.</title>
        <authorList>
            <person name="Imhoff J.F."/>
            <person name="Rahn T."/>
            <person name="Kunzel S."/>
            <person name="Neulinger S.C."/>
        </authorList>
    </citation>
    <scope>NUCLEOTIDE SEQUENCE [LARGE SCALE GENOMIC DNA]</scope>
    <source>
        <strain evidence="2 3">DSM 16996</strain>
    </source>
</reference>
<sequence length="103" mass="11521">MNEGATKGRRAGAQLSSFLAVFCSRLRSGVVLSLAMEIEMKKLALIAVVLFGATLASDVAQAGCYRMGPSGYHWYRSCVGPGFLYPHHRHCHRHRHHHGCWYH</sequence>
<dbReference type="Proteomes" id="UP000239089">
    <property type="component" value="Unassembled WGS sequence"/>
</dbReference>
<protein>
    <submittedName>
        <fullName evidence="2">Uncharacterized protein</fullName>
    </submittedName>
</protein>
<keyword evidence="1" id="KW-1133">Transmembrane helix</keyword>
<keyword evidence="3" id="KW-1185">Reference proteome</keyword>
<evidence type="ECO:0000313" key="3">
    <source>
        <dbReference type="Proteomes" id="UP000239089"/>
    </source>
</evidence>
<proteinExistence type="predicted"/>
<name>A0A2S6MYS3_9HYPH</name>
<comment type="caution">
    <text evidence="2">The sequence shown here is derived from an EMBL/GenBank/DDBJ whole genome shotgun (WGS) entry which is preliminary data.</text>
</comment>
<keyword evidence="1" id="KW-0812">Transmembrane</keyword>
<evidence type="ECO:0000256" key="1">
    <source>
        <dbReference type="SAM" id="Phobius"/>
    </source>
</evidence>
<dbReference type="EMBL" id="NHSJ01000123">
    <property type="protein sequence ID" value="PPQ27524.1"/>
    <property type="molecule type" value="Genomic_DNA"/>
</dbReference>
<dbReference type="AlphaFoldDB" id="A0A2S6MYS3"/>
<evidence type="ECO:0000313" key="2">
    <source>
        <dbReference type="EMBL" id="PPQ27524.1"/>
    </source>
</evidence>
<gene>
    <name evidence="2" type="ORF">CCR94_20070</name>
</gene>
<organism evidence="2 3">
    <name type="scientific">Rhodoblastus sphagnicola</name>
    <dbReference type="NCBI Taxonomy" id="333368"/>
    <lineage>
        <taxon>Bacteria</taxon>
        <taxon>Pseudomonadati</taxon>
        <taxon>Pseudomonadota</taxon>
        <taxon>Alphaproteobacteria</taxon>
        <taxon>Hyphomicrobiales</taxon>
        <taxon>Rhodoblastaceae</taxon>
        <taxon>Rhodoblastus</taxon>
    </lineage>
</organism>
<accession>A0A2S6MYS3</accession>
<keyword evidence="1" id="KW-0472">Membrane</keyword>